<protein>
    <submittedName>
        <fullName evidence="2">Uncharacterized protein</fullName>
    </submittedName>
</protein>
<evidence type="ECO:0000313" key="3">
    <source>
        <dbReference type="Proteomes" id="UP000479526"/>
    </source>
</evidence>
<accession>A0A7C9JH98</accession>
<dbReference type="SUPFAM" id="SSF55486">
    <property type="entry name" value="Metalloproteases ('zincins'), catalytic domain"/>
    <property type="match status" value="1"/>
</dbReference>
<dbReference type="RefSeq" id="WP_161484301.1">
    <property type="nucleotide sequence ID" value="NZ_WXEW01000016.1"/>
</dbReference>
<reference evidence="2 3" key="1">
    <citation type="submission" date="2020-01" db="EMBL/GenBank/DDBJ databases">
        <title>Herbidospora sp. NEAU-GS84 nov., a novel actinomycete isolated from soil.</title>
        <authorList>
            <person name="Han L."/>
        </authorList>
    </citation>
    <scope>NUCLEOTIDE SEQUENCE [LARGE SCALE GENOMIC DNA]</scope>
    <source>
        <strain evidence="2 3">NEAU-GS84</strain>
    </source>
</reference>
<feature type="region of interest" description="Disordered" evidence="1">
    <location>
        <begin position="879"/>
        <end position="901"/>
    </location>
</feature>
<dbReference type="Proteomes" id="UP000479526">
    <property type="component" value="Unassembled WGS sequence"/>
</dbReference>
<dbReference type="Gene3D" id="3.40.390.10">
    <property type="entry name" value="Collagenase (Catalytic Domain)"/>
    <property type="match status" value="1"/>
</dbReference>
<name>A0A7C9JH98_9ACTN</name>
<evidence type="ECO:0000313" key="2">
    <source>
        <dbReference type="EMBL" id="NAS27364.1"/>
    </source>
</evidence>
<dbReference type="GO" id="GO:0008237">
    <property type="term" value="F:metallopeptidase activity"/>
    <property type="evidence" value="ECO:0007669"/>
    <property type="project" value="InterPro"/>
</dbReference>
<keyword evidence="3" id="KW-1185">Reference proteome</keyword>
<organism evidence="2 3">
    <name type="scientific">Herbidospora solisilvae</name>
    <dbReference type="NCBI Taxonomy" id="2696284"/>
    <lineage>
        <taxon>Bacteria</taxon>
        <taxon>Bacillati</taxon>
        <taxon>Actinomycetota</taxon>
        <taxon>Actinomycetes</taxon>
        <taxon>Streptosporangiales</taxon>
        <taxon>Streptosporangiaceae</taxon>
        <taxon>Herbidospora</taxon>
    </lineage>
</organism>
<gene>
    <name evidence="2" type="ORF">GT755_37560</name>
</gene>
<proteinExistence type="predicted"/>
<dbReference type="EMBL" id="WXEW01000016">
    <property type="protein sequence ID" value="NAS27364.1"/>
    <property type="molecule type" value="Genomic_DNA"/>
</dbReference>
<sequence>MSSENGAIAPLVRIFCVALLIAAAVVAIPIRPPAAHAVAPLGDICQLDFSVTTGEDGIGDSSDISIMFGGQRVIFREGGDRVHRGGTGDRPHTTFRWETRLDPCVGSEALLDGFTIEHSSSGDDWDLARLVVTDPTREEPGVQLPVPQPNSPFQYLFMSGTPLHRFETLDIQGVQRWTGHQDRDLDTDGDGLTDLDELRGFTTGSPPLSGFDSWLRQNDADPCRLTIAVEVDWLVDDTTGASDEPTDKTLLKARRMFERAPLPMRPIRCPYYRENRPGVQLLTHKSNAVRTDREQALGAKWSDNRTWFDYYRDGILPGSGNFTPGRQGRFFYSLWGHSWMNDMDGVGGFCCGDPNDNSFVITMGSWTGATEHMAAAAFVHELGHALDLQHNGDSGPNYKPNYLSVMNYRYSGFGLPRYQDWAEALTHMPLGTDLNPSGSDMRKALEDSSDLDYSRERLPLLVRDATTGTWHLNEATGIGTSTGAAVFWYGPDGTLLAGDSRQGLDWDGDGQANPQSTDVHTNVFGGREVCVTDGGDGGLSWETKVSMADQLIGTTVVAGKDGRCDTGPIHPSDNGLVPDSWDALANPIPSRGVDYPARFGYTTGVTGFDDWQAVRFRIGVNPAAGRPLRSADGTGISESEYHRNVTEVIRAFVSSRFPQGLPAEGTVIDATALSAPRFNVSGVSGALDTRLRQALRLSPGRHTLWHVGSAPLTFTVDTAGVVDYAPDVPGVSGRGTHTLTVTGLPVGLDATALAYPYLGLSGLGWWSTSQHQALNLLPGTYSLVVGGVGGWPVKVTAAGRFEYGPQYATMLSGQGTTALTVRGHPITVDATAVSYPHFGLAGHGWWSTRQRQALNLLPGTHTYLGGAFSQPFQVTPEGLVNHEDPPDGRLSGRGTTTLVAE</sequence>
<dbReference type="InterPro" id="IPR024079">
    <property type="entry name" value="MetalloPept_cat_dom_sf"/>
</dbReference>
<comment type="caution">
    <text evidence="2">The sequence shown here is derived from an EMBL/GenBank/DDBJ whole genome shotgun (WGS) entry which is preliminary data.</text>
</comment>
<evidence type="ECO:0000256" key="1">
    <source>
        <dbReference type="SAM" id="MobiDB-lite"/>
    </source>
</evidence>
<dbReference type="AlphaFoldDB" id="A0A7C9JH98"/>